<evidence type="ECO:0000256" key="6">
    <source>
        <dbReference type="ARBA" id="ARBA00022527"/>
    </source>
</evidence>
<evidence type="ECO:0000256" key="15">
    <source>
        <dbReference type="PROSITE-ProRule" id="PRU10141"/>
    </source>
</evidence>
<evidence type="ECO:0000256" key="7">
    <source>
        <dbReference type="ARBA" id="ARBA00022679"/>
    </source>
</evidence>
<sequence length="598" mass="68516">MKTRGPAFLELPRMQLEQIGDYWIYHNFMRSSSRELSGNASVTLTTHGTYRDLNVYCIPVFPQIGDDLSLPKYKSQLCTQLQPYLQNRVWLPKTKLEQLDKWRSWLQAPIRDGDMTIYRVTQDTDNCAVYVSSNAYDQSTYEVNSTKLKILVGRGFDFIVLDGTFLIYRNTSLQPEYSTDSIPHTATNQIEYLSTGQLEPQGSSKMDRYEKLSRLGEGSYGVVYKCRDRETGALVAVKRFVESEDDPAIRKIALREIRLLKNLKHPNLVSLLEVFRRKRRLHLVFEFCELTVLHELERHPQGCPEPLTKQICYQTLLGVAYCHKQGCLHRDIKPENILLTAQGQVKLCDFGFARMLSPGENYTDYVATRWYRAPELLVGDTQYGTPVDVWAIGCLFAELVRGEALWPGRSDVDQLYLIRKSLGDLLPRHIQIFGQNEYFKGITLPVPPTLEPLEDKMPGKALQNPLTIDVLKKCLDKDPSKRWSCDKLIKHSYFDDYIAKQRELDHINSLEAATLRQQQLASQQFMLATAAQQLQTGTAQAAAIAATRDKSKTSNTSLPLLPSTQHHHHHTHQDYVKLQPLNKNAAMLHRTEHHLPTI</sequence>
<organism evidence="19">
    <name type="scientific">Drosophila grimshawi</name>
    <name type="common">Hawaiian fruit fly</name>
    <name type="synonym">Idiomyia grimshawi</name>
    <dbReference type="NCBI Taxonomy" id="7222"/>
    <lineage>
        <taxon>Eukaryota</taxon>
        <taxon>Metazoa</taxon>
        <taxon>Ecdysozoa</taxon>
        <taxon>Arthropoda</taxon>
        <taxon>Hexapoda</taxon>
        <taxon>Insecta</taxon>
        <taxon>Pterygota</taxon>
        <taxon>Neoptera</taxon>
        <taxon>Endopterygota</taxon>
        <taxon>Diptera</taxon>
        <taxon>Brachycera</taxon>
        <taxon>Muscomorpha</taxon>
        <taxon>Ephydroidea</taxon>
        <taxon>Drosophilidae</taxon>
        <taxon>Drosophila</taxon>
        <taxon>Hawaiian Drosophila</taxon>
    </lineage>
</organism>
<evidence type="ECO:0000256" key="9">
    <source>
        <dbReference type="ARBA" id="ARBA00022777"/>
    </source>
</evidence>
<dbReference type="SMR" id="B4JC59"/>
<evidence type="ECO:0000256" key="2">
    <source>
        <dbReference type="ARBA" id="ARBA00004496"/>
    </source>
</evidence>
<accession>B4JC59</accession>
<dbReference type="GO" id="GO:0005634">
    <property type="term" value="C:nucleus"/>
    <property type="evidence" value="ECO:0007669"/>
    <property type="project" value="UniProtKB-SubCell"/>
</dbReference>
<evidence type="ECO:0000256" key="5">
    <source>
        <dbReference type="ARBA" id="ARBA00022490"/>
    </source>
</evidence>
<dbReference type="InParanoid" id="B4JC59"/>
<name>B4JC59_DROGR</name>
<evidence type="ECO:0000256" key="10">
    <source>
        <dbReference type="ARBA" id="ARBA00022840"/>
    </source>
</evidence>
<dbReference type="OrthoDB" id="548217at2759"/>
<dbReference type="FunFam" id="3.30.200.20:FF:000049">
    <property type="entry name" value="cyclin-dependent kinase-like 1 isoform X1"/>
    <property type="match status" value="1"/>
</dbReference>
<evidence type="ECO:0000256" key="16">
    <source>
        <dbReference type="SAM" id="MobiDB-lite"/>
    </source>
</evidence>
<keyword evidence="5" id="KW-0963">Cytoplasm</keyword>
<dbReference type="PANTHER" id="PTHR24056:SF222">
    <property type="entry name" value="CYCLIN-DEPENDENT KINASE-LIKE 1"/>
    <property type="match status" value="1"/>
</dbReference>
<keyword evidence="11" id="KW-0539">Nucleus</keyword>
<comment type="catalytic activity">
    <reaction evidence="14">
        <text>L-seryl-[protein] + ATP = O-phospho-L-seryl-[protein] + ADP + H(+)</text>
        <dbReference type="Rhea" id="RHEA:17989"/>
        <dbReference type="Rhea" id="RHEA-COMP:9863"/>
        <dbReference type="Rhea" id="RHEA-COMP:11604"/>
        <dbReference type="ChEBI" id="CHEBI:15378"/>
        <dbReference type="ChEBI" id="CHEBI:29999"/>
        <dbReference type="ChEBI" id="CHEBI:30616"/>
        <dbReference type="ChEBI" id="CHEBI:83421"/>
        <dbReference type="ChEBI" id="CHEBI:456216"/>
        <dbReference type="EC" id="2.7.11.22"/>
    </reaction>
</comment>
<dbReference type="Gene3D" id="3.30.200.20">
    <property type="entry name" value="Phosphorylase Kinase, domain 1"/>
    <property type="match status" value="1"/>
</dbReference>
<dbReference type="PROSITE" id="PS50011">
    <property type="entry name" value="PROTEIN_KINASE_DOM"/>
    <property type="match status" value="1"/>
</dbReference>
<dbReference type="InterPro" id="IPR008271">
    <property type="entry name" value="Ser/Thr_kinase_AS"/>
</dbReference>
<dbReference type="InterPro" id="IPR011009">
    <property type="entry name" value="Kinase-like_dom_sf"/>
</dbReference>
<comment type="subcellular location">
    <subcellularLocation>
        <location evidence="2">Cytoplasm</location>
    </subcellularLocation>
    <subcellularLocation>
        <location evidence="1">Nucleus</location>
    </subcellularLocation>
</comment>
<reference evidence="18 19" key="1">
    <citation type="journal article" date="2007" name="Nature">
        <title>Evolution of genes and genomes on the Drosophila phylogeny.</title>
        <authorList>
            <consortium name="Drosophila 12 Genomes Consortium"/>
            <person name="Clark A.G."/>
            <person name="Eisen M.B."/>
            <person name="Smith D.R."/>
            <person name="Bergman C.M."/>
            <person name="Oliver B."/>
            <person name="Markow T.A."/>
            <person name="Kaufman T.C."/>
            <person name="Kellis M."/>
            <person name="Gelbart W."/>
            <person name="Iyer V.N."/>
            <person name="Pollard D.A."/>
            <person name="Sackton T.B."/>
            <person name="Larracuente A.M."/>
            <person name="Singh N.D."/>
            <person name="Abad J.P."/>
            <person name="Abt D.N."/>
            <person name="Adryan B."/>
            <person name="Aguade M."/>
            <person name="Akashi H."/>
            <person name="Anderson W.W."/>
            <person name="Aquadro C.F."/>
            <person name="Ardell D.H."/>
            <person name="Arguello R."/>
            <person name="Artieri C.G."/>
            <person name="Barbash D.A."/>
            <person name="Barker D."/>
            <person name="Barsanti P."/>
            <person name="Batterham P."/>
            <person name="Batzoglou S."/>
            <person name="Begun D."/>
            <person name="Bhutkar A."/>
            <person name="Blanco E."/>
            <person name="Bosak S.A."/>
            <person name="Bradley R.K."/>
            <person name="Brand A.D."/>
            <person name="Brent M.R."/>
            <person name="Brooks A.N."/>
            <person name="Brown R.H."/>
            <person name="Butlin R.K."/>
            <person name="Caggese C."/>
            <person name="Calvi B.R."/>
            <person name="Bernardo de Carvalho A."/>
            <person name="Caspi A."/>
            <person name="Castrezana S."/>
            <person name="Celniker S.E."/>
            <person name="Chang J.L."/>
            <person name="Chapple C."/>
            <person name="Chatterji S."/>
            <person name="Chinwalla A."/>
            <person name="Civetta A."/>
            <person name="Clifton S.W."/>
            <person name="Comeron J.M."/>
            <person name="Costello J.C."/>
            <person name="Coyne J.A."/>
            <person name="Daub J."/>
            <person name="David R.G."/>
            <person name="Delcher A.L."/>
            <person name="Delehaunty K."/>
            <person name="Do C.B."/>
            <person name="Ebling H."/>
            <person name="Edwards K."/>
            <person name="Eickbush T."/>
            <person name="Evans J.D."/>
            <person name="Filipski A."/>
            <person name="Findeiss S."/>
            <person name="Freyhult E."/>
            <person name="Fulton L."/>
            <person name="Fulton R."/>
            <person name="Garcia A.C."/>
            <person name="Gardiner A."/>
            <person name="Garfield D.A."/>
            <person name="Garvin B.E."/>
            <person name="Gibson G."/>
            <person name="Gilbert D."/>
            <person name="Gnerre S."/>
            <person name="Godfrey J."/>
            <person name="Good R."/>
            <person name="Gotea V."/>
            <person name="Gravely B."/>
            <person name="Greenberg A.J."/>
            <person name="Griffiths-Jones S."/>
            <person name="Gross S."/>
            <person name="Guigo R."/>
            <person name="Gustafson E.A."/>
            <person name="Haerty W."/>
            <person name="Hahn M.W."/>
            <person name="Halligan D.L."/>
            <person name="Halpern A.L."/>
            <person name="Halter G.M."/>
            <person name="Han M.V."/>
            <person name="Heger A."/>
            <person name="Hillier L."/>
            <person name="Hinrichs A.S."/>
            <person name="Holmes I."/>
            <person name="Hoskins R.A."/>
            <person name="Hubisz M.J."/>
            <person name="Hultmark D."/>
            <person name="Huntley M.A."/>
            <person name="Jaffe D.B."/>
            <person name="Jagadeeshan S."/>
            <person name="Jeck W.R."/>
            <person name="Johnson J."/>
            <person name="Jones C.D."/>
            <person name="Jordan W.C."/>
            <person name="Karpen G.H."/>
            <person name="Kataoka E."/>
            <person name="Keightley P.D."/>
            <person name="Kheradpour P."/>
            <person name="Kirkness E.F."/>
            <person name="Koerich L.B."/>
            <person name="Kristiansen K."/>
            <person name="Kudrna D."/>
            <person name="Kulathinal R.J."/>
            <person name="Kumar S."/>
            <person name="Kwok R."/>
            <person name="Lander E."/>
            <person name="Langley C.H."/>
            <person name="Lapoint R."/>
            <person name="Lazzaro B.P."/>
            <person name="Lee S.J."/>
            <person name="Levesque L."/>
            <person name="Li R."/>
            <person name="Lin C.F."/>
            <person name="Lin M.F."/>
            <person name="Lindblad-Toh K."/>
            <person name="Llopart A."/>
            <person name="Long M."/>
            <person name="Low L."/>
            <person name="Lozovsky E."/>
            <person name="Lu J."/>
            <person name="Luo M."/>
            <person name="Machado C.A."/>
            <person name="Makalowski W."/>
            <person name="Marzo M."/>
            <person name="Matsuda M."/>
            <person name="Matzkin L."/>
            <person name="McAllister B."/>
            <person name="McBride C.S."/>
            <person name="McKernan B."/>
            <person name="McKernan K."/>
            <person name="Mendez-Lago M."/>
            <person name="Minx P."/>
            <person name="Mollenhauer M.U."/>
            <person name="Montooth K."/>
            <person name="Mount S.M."/>
            <person name="Mu X."/>
            <person name="Myers E."/>
            <person name="Negre B."/>
            <person name="Newfeld S."/>
            <person name="Nielsen R."/>
            <person name="Noor M.A."/>
            <person name="O'Grady P."/>
            <person name="Pachter L."/>
            <person name="Papaceit M."/>
            <person name="Parisi M.J."/>
            <person name="Parisi M."/>
            <person name="Parts L."/>
            <person name="Pedersen J.S."/>
            <person name="Pesole G."/>
            <person name="Phillippy A.M."/>
            <person name="Ponting C.P."/>
            <person name="Pop M."/>
            <person name="Porcelli D."/>
            <person name="Powell J.R."/>
            <person name="Prohaska S."/>
            <person name="Pruitt K."/>
            <person name="Puig M."/>
            <person name="Quesneville H."/>
            <person name="Ram K.R."/>
            <person name="Rand D."/>
            <person name="Rasmussen M.D."/>
            <person name="Reed L.K."/>
            <person name="Reenan R."/>
            <person name="Reily A."/>
            <person name="Remington K.A."/>
            <person name="Rieger T.T."/>
            <person name="Ritchie M.G."/>
            <person name="Robin C."/>
            <person name="Rogers Y.H."/>
            <person name="Rohde C."/>
            <person name="Rozas J."/>
            <person name="Rubenfield M.J."/>
            <person name="Ruiz A."/>
            <person name="Russo S."/>
            <person name="Salzberg S.L."/>
            <person name="Sanchez-Gracia A."/>
            <person name="Saranga D.J."/>
            <person name="Sato H."/>
            <person name="Schaeffer S.W."/>
            <person name="Schatz M.C."/>
            <person name="Schlenke T."/>
            <person name="Schwartz R."/>
            <person name="Segarra C."/>
            <person name="Singh R.S."/>
            <person name="Sirot L."/>
            <person name="Sirota M."/>
            <person name="Sisneros N.B."/>
            <person name="Smith C.D."/>
            <person name="Smith T.F."/>
            <person name="Spieth J."/>
            <person name="Stage D.E."/>
            <person name="Stark A."/>
            <person name="Stephan W."/>
            <person name="Strausberg R.L."/>
            <person name="Strempel S."/>
            <person name="Sturgill D."/>
            <person name="Sutton G."/>
            <person name="Sutton G.G."/>
            <person name="Tao W."/>
            <person name="Teichmann S."/>
            <person name="Tobari Y.N."/>
            <person name="Tomimura Y."/>
            <person name="Tsolas J.M."/>
            <person name="Valente V.L."/>
            <person name="Venter E."/>
            <person name="Venter J.C."/>
            <person name="Vicario S."/>
            <person name="Vieira F.G."/>
            <person name="Vilella A.J."/>
            <person name="Villasante A."/>
            <person name="Walenz B."/>
            <person name="Wang J."/>
            <person name="Wasserman M."/>
            <person name="Watts T."/>
            <person name="Wilson D."/>
            <person name="Wilson R.K."/>
            <person name="Wing R.A."/>
            <person name="Wolfner M.F."/>
            <person name="Wong A."/>
            <person name="Wong G.K."/>
            <person name="Wu C.I."/>
            <person name="Wu G."/>
            <person name="Yamamoto D."/>
            <person name="Yang H.P."/>
            <person name="Yang S.P."/>
            <person name="Yorke J.A."/>
            <person name="Yoshida K."/>
            <person name="Zdobnov E."/>
            <person name="Zhang P."/>
            <person name="Zhang Y."/>
            <person name="Zimin A.V."/>
            <person name="Baldwin J."/>
            <person name="Abdouelleil A."/>
            <person name="Abdulkadir J."/>
            <person name="Abebe A."/>
            <person name="Abera B."/>
            <person name="Abreu J."/>
            <person name="Acer S.C."/>
            <person name="Aftuck L."/>
            <person name="Alexander A."/>
            <person name="An P."/>
            <person name="Anderson E."/>
            <person name="Anderson S."/>
            <person name="Arachi H."/>
            <person name="Azer M."/>
            <person name="Bachantsang P."/>
            <person name="Barry A."/>
            <person name="Bayul T."/>
            <person name="Berlin A."/>
            <person name="Bessette D."/>
            <person name="Bloom T."/>
            <person name="Blye J."/>
            <person name="Boguslavskiy L."/>
            <person name="Bonnet C."/>
            <person name="Boukhgalter B."/>
            <person name="Bourzgui I."/>
            <person name="Brown A."/>
            <person name="Cahill P."/>
            <person name="Channer S."/>
            <person name="Cheshatsang Y."/>
            <person name="Chuda L."/>
            <person name="Citroen M."/>
            <person name="Collymore A."/>
            <person name="Cooke P."/>
            <person name="Costello M."/>
            <person name="D'Aco K."/>
            <person name="Daza R."/>
            <person name="De Haan G."/>
            <person name="DeGray S."/>
            <person name="DeMaso C."/>
            <person name="Dhargay N."/>
            <person name="Dooley K."/>
            <person name="Dooley E."/>
            <person name="Doricent M."/>
            <person name="Dorje P."/>
            <person name="Dorjee K."/>
            <person name="Dupes A."/>
            <person name="Elong R."/>
            <person name="Falk J."/>
            <person name="Farina A."/>
            <person name="Faro S."/>
            <person name="Ferguson D."/>
            <person name="Fisher S."/>
            <person name="Foley C.D."/>
            <person name="Franke A."/>
            <person name="Friedrich D."/>
            <person name="Gadbois L."/>
            <person name="Gearin G."/>
            <person name="Gearin C.R."/>
            <person name="Giannoukos G."/>
            <person name="Goode T."/>
            <person name="Graham J."/>
            <person name="Grandbois E."/>
            <person name="Grewal S."/>
            <person name="Gyaltsen K."/>
            <person name="Hafez N."/>
            <person name="Hagos B."/>
            <person name="Hall J."/>
            <person name="Henson C."/>
            <person name="Hollinger A."/>
            <person name="Honan T."/>
            <person name="Huard M.D."/>
            <person name="Hughes L."/>
            <person name="Hurhula B."/>
            <person name="Husby M.E."/>
            <person name="Kamat A."/>
            <person name="Kanga B."/>
            <person name="Kashin S."/>
            <person name="Khazanovich D."/>
            <person name="Kisner P."/>
            <person name="Lance K."/>
            <person name="Lara M."/>
            <person name="Lee W."/>
            <person name="Lennon N."/>
            <person name="Letendre F."/>
            <person name="LeVine R."/>
            <person name="Lipovsky A."/>
            <person name="Liu X."/>
            <person name="Liu J."/>
            <person name="Liu S."/>
            <person name="Lokyitsang T."/>
            <person name="Lokyitsang Y."/>
            <person name="Lubonja R."/>
            <person name="Lui A."/>
            <person name="MacDonald P."/>
            <person name="Magnisalis V."/>
            <person name="Maru K."/>
            <person name="Matthews C."/>
            <person name="McCusker W."/>
            <person name="McDonough S."/>
            <person name="Mehta T."/>
            <person name="Meldrim J."/>
            <person name="Meneus L."/>
            <person name="Mihai O."/>
            <person name="Mihalev A."/>
            <person name="Mihova T."/>
            <person name="Mittelman R."/>
            <person name="Mlenga V."/>
            <person name="Montmayeur A."/>
            <person name="Mulrain L."/>
            <person name="Navidi A."/>
            <person name="Naylor J."/>
            <person name="Negash T."/>
            <person name="Nguyen T."/>
            <person name="Nguyen N."/>
            <person name="Nicol R."/>
            <person name="Norbu C."/>
            <person name="Norbu N."/>
            <person name="Novod N."/>
            <person name="O'Neill B."/>
            <person name="Osman S."/>
            <person name="Markiewicz E."/>
            <person name="Oyono O.L."/>
            <person name="Patti C."/>
            <person name="Phunkhang P."/>
            <person name="Pierre F."/>
            <person name="Priest M."/>
            <person name="Raghuraman S."/>
            <person name="Rege F."/>
            <person name="Reyes R."/>
            <person name="Rise C."/>
            <person name="Rogov P."/>
            <person name="Ross K."/>
            <person name="Ryan E."/>
            <person name="Settipalli S."/>
            <person name="Shea T."/>
            <person name="Sherpa N."/>
            <person name="Shi L."/>
            <person name="Shih D."/>
            <person name="Sparrow T."/>
            <person name="Spaulding J."/>
            <person name="Stalker J."/>
            <person name="Stange-Thomann N."/>
            <person name="Stavropoulos S."/>
            <person name="Stone C."/>
            <person name="Strader C."/>
            <person name="Tesfaye S."/>
            <person name="Thomson T."/>
            <person name="Thoulutsang Y."/>
            <person name="Thoulutsang D."/>
            <person name="Topham K."/>
            <person name="Topping I."/>
            <person name="Tsamla T."/>
            <person name="Vassiliev H."/>
            <person name="Vo A."/>
            <person name="Wangchuk T."/>
            <person name="Wangdi T."/>
            <person name="Weiand M."/>
            <person name="Wilkinson J."/>
            <person name="Wilson A."/>
            <person name="Yadav S."/>
            <person name="Young G."/>
            <person name="Yu Q."/>
            <person name="Zembek L."/>
            <person name="Zhong D."/>
            <person name="Zimmer A."/>
            <person name="Zwirko Z."/>
            <person name="Jaffe D.B."/>
            <person name="Alvarez P."/>
            <person name="Brockman W."/>
            <person name="Butler J."/>
            <person name="Chin C."/>
            <person name="Gnerre S."/>
            <person name="Grabherr M."/>
            <person name="Kleber M."/>
            <person name="Mauceli E."/>
            <person name="MacCallum I."/>
        </authorList>
    </citation>
    <scope>NUCLEOTIDE SEQUENCE [LARGE SCALE GENOMIC DNA]</scope>
    <source>
        <strain evidence="19">Tucson 15287-2541.00</strain>
    </source>
</reference>
<evidence type="ECO:0000259" key="17">
    <source>
        <dbReference type="PROSITE" id="PS50011"/>
    </source>
</evidence>
<dbReference type="OMA" id="SSECACF"/>
<dbReference type="Gene3D" id="1.10.510.10">
    <property type="entry name" value="Transferase(Phosphotransferase) domain 1"/>
    <property type="match status" value="1"/>
</dbReference>
<dbReference type="InterPro" id="IPR000719">
    <property type="entry name" value="Prot_kinase_dom"/>
</dbReference>
<keyword evidence="9" id="KW-0418">Kinase</keyword>
<proteinExistence type="inferred from homology"/>
<evidence type="ECO:0000256" key="3">
    <source>
        <dbReference type="ARBA" id="ARBA00006485"/>
    </source>
</evidence>
<keyword evidence="19" id="KW-1185">Reference proteome</keyword>
<dbReference type="CDD" id="cd07847">
    <property type="entry name" value="STKc_CDKL1_4"/>
    <property type="match status" value="1"/>
</dbReference>
<dbReference type="PROSITE" id="PS00107">
    <property type="entry name" value="PROTEIN_KINASE_ATP"/>
    <property type="match status" value="1"/>
</dbReference>
<evidence type="ECO:0000256" key="11">
    <source>
        <dbReference type="ARBA" id="ARBA00023242"/>
    </source>
</evidence>
<evidence type="ECO:0000256" key="13">
    <source>
        <dbReference type="ARBA" id="ARBA00047811"/>
    </source>
</evidence>
<keyword evidence="10 15" id="KW-0067">ATP-binding</keyword>
<dbReference type="GO" id="GO:0005524">
    <property type="term" value="F:ATP binding"/>
    <property type="evidence" value="ECO:0007669"/>
    <property type="project" value="UniProtKB-UniRule"/>
</dbReference>
<evidence type="ECO:0000256" key="12">
    <source>
        <dbReference type="ARBA" id="ARBA00039642"/>
    </source>
</evidence>
<dbReference type="EC" id="2.7.11.22" evidence="4"/>
<dbReference type="GO" id="GO:0004693">
    <property type="term" value="F:cyclin-dependent protein serine/threonine kinase activity"/>
    <property type="evidence" value="ECO:0007669"/>
    <property type="project" value="UniProtKB-EC"/>
</dbReference>
<feature type="binding site" evidence="15">
    <location>
        <position position="238"/>
    </location>
    <ligand>
        <name>ATP</name>
        <dbReference type="ChEBI" id="CHEBI:30616"/>
    </ligand>
</feature>
<dbReference type="EMBL" id="CH916368">
    <property type="protein sequence ID" value="EDW03072.1"/>
    <property type="molecule type" value="Genomic_DNA"/>
</dbReference>
<dbReference type="HOGENOM" id="CLU_000288_181_1_1"/>
<evidence type="ECO:0000256" key="4">
    <source>
        <dbReference type="ARBA" id="ARBA00012425"/>
    </source>
</evidence>
<comment type="catalytic activity">
    <reaction evidence="13">
        <text>L-threonyl-[protein] + ATP = O-phospho-L-threonyl-[protein] + ADP + H(+)</text>
        <dbReference type="Rhea" id="RHEA:46608"/>
        <dbReference type="Rhea" id="RHEA-COMP:11060"/>
        <dbReference type="Rhea" id="RHEA-COMP:11605"/>
        <dbReference type="ChEBI" id="CHEBI:15378"/>
        <dbReference type="ChEBI" id="CHEBI:30013"/>
        <dbReference type="ChEBI" id="CHEBI:30616"/>
        <dbReference type="ChEBI" id="CHEBI:61977"/>
        <dbReference type="ChEBI" id="CHEBI:456216"/>
        <dbReference type="EC" id="2.7.11.22"/>
    </reaction>
</comment>
<dbReference type="PhylomeDB" id="B4JC59"/>
<dbReference type="FunFam" id="1.10.510.10:FF:000261">
    <property type="entry name" value="cyclin-dependent kinase-like 2 isoform X2"/>
    <property type="match status" value="1"/>
</dbReference>
<dbReference type="SUPFAM" id="SSF56112">
    <property type="entry name" value="Protein kinase-like (PK-like)"/>
    <property type="match status" value="1"/>
</dbReference>
<dbReference type="FunCoup" id="B4JC59">
    <property type="interactions" value="8"/>
</dbReference>
<dbReference type="PROSITE" id="PS00108">
    <property type="entry name" value="PROTEIN_KINASE_ST"/>
    <property type="match status" value="1"/>
</dbReference>
<gene>
    <name evidence="18" type="primary">Dgri\GH11042</name>
    <name evidence="18" type="ORF">Dgri_GH11042</name>
</gene>
<evidence type="ECO:0000313" key="19">
    <source>
        <dbReference type="Proteomes" id="UP000001070"/>
    </source>
</evidence>
<dbReference type="GO" id="GO:0005737">
    <property type="term" value="C:cytoplasm"/>
    <property type="evidence" value="ECO:0007669"/>
    <property type="project" value="UniProtKB-SubCell"/>
</dbReference>
<dbReference type="Proteomes" id="UP000001070">
    <property type="component" value="Unassembled WGS sequence"/>
</dbReference>
<keyword evidence="6" id="KW-0723">Serine/threonine-protein kinase</keyword>
<dbReference type="InterPro" id="IPR017441">
    <property type="entry name" value="Protein_kinase_ATP_BS"/>
</dbReference>
<keyword evidence="7" id="KW-0808">Transferase</keyword>
<dbReference type="PANTHER" id="PTHR24056">
    <property type="entry name" value="CELL DIVISION PROTEIN KINASE"/>
    <property type="match status" value="1"/>
</dbReference>
<dbReference type="Pfam" id="PF00069">
    <property type="entry name" value="Pkinase"/>
    <property type="match status" value="1"/>
</dbReference>
<dbReference type="eggNOG" id="KOG0593">
    <property type="taxonomic scope" value="Eukaryota"/>
</dbReference>
<protein>
    <recommendedName>
        <fullName evidence="12">Cyclin-dependent kinase-like 2</fullName>
        <ecNumber evidence="4">2.7.11.22</ecNumber>
    </recommendedName>
</protein>
<dbReference type="InterPro" id="IPR050108">
    <property type="entry name" value="CDK"/>
</dbReference>
<evidence type="ECO:0000256" key="1">
    <source>
        <dbReference type="ARBA" id="ARBA00004123"/>
    </source>
</evidence>
<comment type="similarity">
    <text evidence="3">Belongs to the protein kinase superfamily. CMGC Ser/Thr protein kinase family. CDC2/CDKX subfamily.</text>
</comment>
<dbReference type="AlphaFoldDB" id="B4JC59"/>
<dbReference type="SMART" id="SM00220">
    <property type="entry name" value="S_TKc"/>
    <property type="match status" value="1"/>
</dbReference>
<feature type="domain" description="Protein kinase" evidence="17">
    <location>
        <begin position="209"/>
        <end position="494"/>
    </location>
</feature>
<evidence type="ECO:0000256" key="14">
    <source>
        <dbReference type="ARBA" id="ARBA00048367"/>
    </source>
</evidence>
<dbReference type="STRING" id="7222.B4JC59"/>
<keyword evidence="8 15" id="KW-0547">Nucleotide-binding</keyword>
<evidence type="ECO:0000313" key="18">
    <source>
        <dbReference type="EMBL" id="EDW03072.1"/>
    </source>
</evidence>
<feature type="region of interest" description="Disordered" evidence="16">
    <location>
        <begin position="545"/>
        <end position="574"/>
    </location>
</feature>
<evidence type="ECO:0000256" key="8">
    <source>
        <dbReference type="ARBA" id="ARBA00022741"/>
    </source>
</evidence>